<keyword evidence="3" id="KW-1185">Reference proteome</keyword>
<dbReference type="EMBL" id="LUGG01000044">
    <property type="protein sequence ID" value="OBZ65386.1"/>
    <property type="molecule type" value="Genomic_DNA"/>
</dbReference>
<sequence length="144" mass="15136">MIAAHSEIVSAIDVQASNRVIAFSPESTHPLALINSMLNITFPGYRDRAQSANADSISSSYGTSYNSMLVRGGQTDSGFDTCCSTMSNSSRDSGPIFMIRSVFGTRSSSAETSKADARLTMAARSTRLHSSRSNGGSPNVLAGS</sequence>
<name>A0A1C7LMG8_GRIFR</name>
<dbReference type="AlphaFoldDB" id="A0A1C7LMG8"/>
<evidence type="ECO:0000313" key="2">
    <source>
        <dbReference type="EMBL" id="OBZ65386.1"/>
    </source>
</evidence>
<comment type="caution">
    <text evidence="2">The sequence shown here is derived from an EMBL/GenBank/DDBJ whole genome shotgun (WGS) entry which is preliminary data.</text>
</comment>
<organism evidence="2 3">
    <name type="scientific">Grifola frondosa</name>
    <name type="common">Maitake</name>
    <name type="synonym">Polyporus frondosus</name>
    <dbReference type="NCBI Taxonomy" id="5627"/>
    <lineage>
        <taxon>Eukaryota</taxon>
        <taxon>Fungi</taxon>
        <taxon>Dikarya</taxon>
        <taxon>Basidiomycota</taxon>
        <taxon>Agaricomycotina</taxon>
        <taxon>Agaricomycetes</taxon>
        <taxon>Polyporales</taxon>
        <taxon>Grifolaceae</taxon>
        <taxon>Grifola</taxon>
    </lineage>
</organism>
<proteinExistence type="predicted"/>
<feature type="region of interest" description="Disordered" evidence="1">
    <location>
        <begin position="113"/>
        <end position="144"/>
    </location>
</feature>
<reference evidence="2 3" key="1">
    <citation type="submission" date="2016-03" db="EMBL/GenBank/DDBJ databases">
        <title>Whole genome sequencing of Grifola frondosa 9006-11.</title>
        <authorList>
            <person name="Min B."/>
            <person name="Park H."/>
            <person name="Kim J.-G."/>
            <person name="Cho H."/>
            <person name="Oh Y.-L."/>
            <person name="Kong W.-S."/>
            <person name="Choi I.-G."/>
        </authorList>
    </citation>
    <scope>NUCLEOTIDE SEQUENCE [LARGE SCALE GENOMIC DNA]</scope>
    <source>
        <strain evidence="2 3">9006-11</strain>
    </source>
</reference>
<gene>
    <name evidence="2" type="ORF">A0H81_14527</name>
</gene>
<evidence type="ECO:0000256" key="1">
    <source>
        <dbReference type="SAM" id="MobiDB-lite"/>
    </source>
</evidence>
<protein>
    <submittedName>
        <fullName evidence="2">Uncharacterized protein</fullName>
    </submittedName>
</protein>
<evidence type="ECO:0000313" key="3">
    <source>
        <dbReference type="Proteomes" id="UP000092993"/>
    </source>
</evidence>
<dbReference type="Proteomes" id="UP000092993">
    <property type="component" value="Unassembled WGS sequence"/>
</dbReference>
<accession>A0A1C7LMG8</accession>